<reference evidence="2" key="1">
    <citation type="submission" date="2018-03" db="EMBL/GenBank/DDBJ databases">
        <authorList>
            <person name="Zecchin S."/>
        </authorList>
    </citation>
    <scope>NUCLEOTIDE SEQUENCE [LARGE SCALE GENOMIC DNA]</scope>
</reference>
<keyword evidence="2" id="KW-1185">Reference proteome</keyword>
<accession>A0A2U3QJF2</accession>
<dbReference type="Proteomes" id="UP000245125">
    <property type="component" value="Unassembled WGS sequence"/>
</dbReference>
<evidence type="ECO:0000313" key="1">
    <source>
        <dbReference type="EMBL" id="SPQ01546.1"/>
    </source>
</evidence>
<dbReference type="Gene3D" id="3.40.50.1000">
    <property type="entry name" value="HAD superfamily/HAD-like"/>
    <property type="match status" value="1"/>
</dbReference>
<dbReference type="InterPro" id="IPR023214">
    <property type="entry name" value="HAD_sf"/>
</dbReference>
<dbReference type="InterPro" id="IPR036412">
    <property type="entry name" value="HAD-like_sf"/>
</dbReference>
<sequence>MDKTAIIDIDNTLWQFCDAFYEELIKVNPNFPTTDNWTRWDIWEGYCSEQDFNMAIDTIHANQDSEKYQPYFEAAGFLSALKQNGYHITIASHRSPDHRKPTERWLKRHGLVFDDLHLSHHKTDLFSVSTKVVVDDAPQVLEKAVELGALAAGLLFPWNKAYSGNGFRLCNNLNEILDSILKQ</sequence>
<dbReference type="EMBL" id="OUUY01000108">
    <property type="protein sequence ID" value="SPQ01546.1"/>
    <property type="molecule type" value="Genomic_DNA"/>
</dbReference>
<dbReference type="SUPFAM" id="SSF56784">
    <property type="entry name" value="HAD-like"/>
    <property type="match status" value="1"/>
</dbReference>
<protein>
    <recommendedName>
        <fullName evidence="3">Nucleotidase</fullName>
    </recommendedName>
</protein>
<dbReference type="AlphaFoldDB" id="A0A2U3QJF2"/>
<gene>
    <name evidence="1" type="ORF">NBG4_60022</name>
</gene>
<name>A0A2U3QJF2_9BACT</name>
<organism evidence="1 2">
    <name type="scientific">Candidatus Sulfobium mesophilum</name>
    <dbReference type="NCBI Taxonomy" id="2016548"/>
    <lineage>
        <taxon>Bacteria</taxon>
        <taxon>Pseudomonadati</taxon>
        <taxon>Nitrospirota</taxon>
        <taxon>Nitrospiria</taxon>
        <taxon>Nitrospirales</taxon>
        <taxon>Nitrospiraceae</taxon>
        <taxon>Candidatus Sulfobium</taxon>
    </lineage>
</organism>
<evidence type="ECO:0008006" key="3">
    <source>
        <dbReference type="Google" id="ProtNLM"/>
    </source>
</evidence>
<dbReference type="OrthoDB" id="5416124at2"/>
<proteinExistence type="predicted"/>
<evidence type="ECO:0000313" key="2">
    <source>
        <dbReference type="Proteomes" id="UP000245125"/>
    </source>
</evidence>